<dbReference type="Proteomes" id="UP000707356">
    <property type="component" value="Unassembled WGS sequence"/>
</dbReference>
<dbReference type="AlphaFoldDB" id="A0A951U5Q6"/>
<organism evidence="1 2">
    <name type="scientific">Pegethrix bostrychoides GSE-TBD4-15B</name>
    <dbReference type="NCBI Taxonomy" id="2839662"/>
    <lineage>
        <taxon>Bacteria</taxon>
        <taxon>Bacillati</taxon>
        <taxon>Cyanobacteriota</taxon>
        <taxon>Cyanophyceae</taxon>
        <taxon>Oculatellales</taxon>
        <taxon>Oculatellaceae</taxon>
        <taxon>Pegethrix</taxon>
    </lineage>
</organism>
<accession>A0A951U5Q6</accession>
<reference evidence="1" key="2">
    <citation type="journal article" date="2022" name="Microbiol. Resour. Announc.">
        <title>Metagenome Sequencing to Explore Phylogenomics of Terrestrial Cyanobacteria.</title>
        <authorList>
            <person name="Ward R.D."/>
            <person name="Stajich J.E."/>
            <person name="Johansen J.R."/>
            <person name="Huntemann M."/>
            <person name="Clum A."/>
            <person name="Foster B."/>
            <person name="Foster B."/>
            <person name="Roux S."/>
            <person name="Palaniappan K."/>
            <person name="Varghese N."/>
            <person name="Mukherjee S."/>
            <person name="Reddy T.B.K."/>
            <person name="Daum C."/>
            <person name="Copeland A."/>
            <person name="Chen I.A."/>
            <person name="Ivanova N.N."/>
            <person name="Kyrpides N.C."/>
            <person name="Shapiro N."/>
            <person name="Eloe-Fadrosh E.A."/>
            <person name="Pietrasiak N."/>
        </authorList>
    </citation>
    <scope>NUCLEOTIDE SEQUENCE</scope>
    <source>
        <strain evidence="1">GSE-TBD4-15B</strain>
    </source>
</reference>
<proteinExistence type="predicted"/>
<evidence type="ECO:0000313" key="1">
    <source>
        <dbReference type="EMBL" id="MBW4467129.1"/>
    </source>
</evidence>
<name>A0A951U5Q6_9CYAN</name>
<protein>
    <submittedName>
        <fullName evidence="1">Uncharacterized protein</fullName>
    </submittedName>
</protein>
<dbReference type="EMBL" id="JAHHHV010000073">
    <property type="protein sequence ID" value="MBW4467129.1"/>
    <property type="molecule type" value="Genomic_DNA"/>
</dbReference>
<reference evidence="1" key="1">
    <citation type="submission" date="2021-05" db="EMBL/GenBank/DDBJ databases">
        <authorList>
            <person name="Pietrasiak N."/>
            <person name="Ward R."/>
            <person name="Stajich J.E."/>
            <person name="Kurbessoian T."/>
        </authorList>
    </citation>
    <scope>NUCLEOTIDE SEQUENCE</scope>
    <source>
        <strain evidence="1">GSE-TBD4-15B</strain>
    </source>
</reference>
<gene>
    <name evidence="1" type="ORF">KME07_17020</name>
</gene>
<evidence type="ECO:0000313" key="2">
    <source>
        <dbReference type="Proteomes" id="UP000707356"/>
    </source>
</evidence>
<comment type="caution">
    <text evidence="1">The sequence shown here is derived from an EMBL/GenBank/DDBJ whole genome shotgun (WGS) entry which is preliminary data.</text>
</comment>
<sequence length="204" mass="23060">MKRQDVQDSEFTLLFELVMSGGGSVRLLDHSRNRESNVKVAVDDSAFNYRVQKEFPSIIADLIDLAIAIHAADRLTFQSLRQHQARIHVVLPARHPEILNQTPLQDKLSNLLEWATGSRWVFEFAKRVDLGRAVEQQPLLSSAAPYVDEVALWSGGLDALAGLYTRLKENPEISFCYLGQEAMITPTPVKSRSFKRFNHLFLIG</sequence>